<feature type="domain" description="Stealth protein CR1 conserved region 1" evidence="5">
    <location>
        <begin position="3"/>
        <end position="26"/>
    </location>
</feature>
<protein>
    <submittedName>
        <fullName evidence="6">Exopolysaccharide phosphotransferase cps2G</fullName>
    </submittedName>
</protein>
<dbReference type="PANTHER" id="PTHR24045">
    <property type="match status" value="1"/>
</dbReference>
<keyword evidence="2" id="KW-0808">Transferase</keyword>
<reference evidence="6 7" key="1">
    <citation type="submission" date="2023-03" db="EMBL/GenBank/DDBJ databases">
        <title>Description of Hydrogenimonas sp. ISO32.</title>
        <authorList>
            <person name="Mino S."/>
            <person name="Fukazawa S."/>
            <person name="Sawabe T."/>
        </authorList>
    </citation>
    <scope>NUCLEOTIDE SEQUENCE [LARGE SCALE GENOMIC DNA]</scope>
    <source>
        <strain evidence="6 7">ISO32</strain>
    </source>
</reference>
<evidence type="ECO:0000259" key="4">
    <source>
        <dbReference type="Pfam" id="PF11380"/>
    </source>
</evidence>
<dbReference type="Pfam" id="PF17101">
    <property type="entry name" value="Stealth_CR1"/>
    <property type="match status" value="1"/>
</dbReference>
<dbReference type="PANTHER" id="PTHR24045:SF0">
    <property type="entry name" value="N-ACETYLGLUCOSAMINE-1-PHOSPHOTRANSFERASE SUBUNITS ALPHA_BETA"/>
    <property type="match status" value="1"/>
</dbReference>
<evidence type="ECO:0000256" key="1">
    <source>
        <dbReference type="ARBA" id="ARBA00007583"/>
    </source>
</evidence>
<accession>A0ABN6WY92</accession>
<evidence type="ECO:0000259" key="5">
    <source>
        <dbReference type="Pfam" id="PF17101"/>
    </source>
</evidence>
<dbReference type="Pfam" id="PF11380">
    <property type="entry name" value="Stealth_CR2"/>
    <property type="match status" value="1"/>
</dbReference>
<dbReference type="Proteomes" id="UP001321445">
    <property type="component" value="Chromosome"/>
</dbReference>
<organism evidence="6 7">
    <name type="scientific">Hydrogenimonas cancrithermarum</name>
    <dbReference type="NCBI Taxonomy" id="2993563"/>
    <lineage>
        <taxon>Bacteria</taxon>
        <taxon>Pseudomonadati</taxon>
        <taxon>Campylobacterota</taxon>
        <taxon>Epsilonproteobacteria</taxon>
        <taxon>Campylobacterales</taxon>
        <taxon>Hydrogenimonadaceae</taxon>
        <taxon>Hydrogenimonas</taxon>
    </lineage>
</organism>
<feature type="domain" description="Stealth protein CR2 conserved region 2" evidence="4">
    <location>
        <begin position="35"/>
        <end position="134"/>
    </location>
</feature>
<comment type="similarity">
    <text evidence="1">Belongs to the stealth family.</text>
</comment>
<evidence type="ECO:0000256" key="3">
    <source>
        <dbReference type="ARBA" id="ARBA00023169"/>
    </source>
</evidence>
<dbReference type="RefSeq" id="WP_286336139.1">
    <property type="nucleotide sequence ID" value="NZ_AP027370.1"/>
</dbReference>
<evidence type="ECO:0000313" key="7">
    <source>
        <dbReference type="Proteomes" id="UP001321445"/>
    </source>
</evidence>
<keyword evidence="7" id="KW-1185">Reference proteome</keyword>
<dbReference type="InterPro" id="IPR021520">
    <property type="entry name" value="Stealth_CR2"/>
</dbReference>
<proteinExistence type="inferred from homology"/>
<sequence>MTDIDIVILWVDGNDPAWQKERARFAAEGDIRSVRYRDWGLLRYFFRGVETYAPWVGKVHLVTWGHLPAWLDTDAEKLRIVRHEEFIDPSYLPLFNANPLEISLHRIPGLTERFVYFNDDFFLAAPVSPERFFRYGRPKDALISNAISTGEGVGHFVLNALDILNDHFAKYATLKKSPGRFFHPAYGVEGNLRNLLLLPWSRFTGFFDPHQPQPFLKSTFEELWKVEGKRLQKTMTSRFRNCGDFSQYLFRYWQLAKGEFEPVSFSDTKYLTLTPRCIDSGEVEEALLSGKYGMVCLNDSDTIADGEPFERAKDRVKRAFEKLLPKPSSFEVDR</sequence>
<gene>
    <name evidence="6" type="primary">cps2G</name>
    <name evidence="6" type="ORF">HCR_14820</name>
</gene>
<evidence type="ECO:0000313" key="6">
    <source>
        <dbReference type="EMBL" id="BDY13170.1"/>
    </source>
</evidence>
<evidence type="ECO:0000256" key="2">
    <source>
        <dbReference type="ARBA" id="ARBA00022679"/>
    </source>
</evidence>
<dbReference type="InterPro" id="IPR031358">
    <property type="entry name" value="Stealth_CR1"/>
</dbReference>
<name>A0ABN6WY92_9BACT</name>
<dbReference type="InterPro" id="IPR047141">
    <property type="entry name" value="Stealth"/>
</dbReference>
<dbReference type="EMBL" id="AP027370">
    <property type="protein sequence ID" value="BDY13170.1"/>
    <property type="molecule type" value="Genomic_DNA"/>
</dbReference>
<keyword evidence="3" id="KW-0270">Exopolysaccharide synthesis</keyword>